<sequence length="144" mass="16769">MGVLFEFEPVNEKETNLQVKEFFDKDVQKLQDLANETLQGIMKSPSFDGIGSADHATNKSEEHYIRVVDAKNELEIIAKAINNCPALSKKILNLRFVQGLQQWQIKEQLSLSSNKQYQKYRRKAYCDFADQYSRYGRDLRIMND</sequence>
<dbReference type="Proteomes" id="UP000003645">
    <property type="component" value="Chromosome"/>
</dbReference>
<reference evidence="1 2" key="1">
    <citation type="journal article" date="2012" name="J. Bacteriol.">
        <title>Genome sequence of Lactobacillus mucosae LM1, isolated from piglet feces.</title>
        <authorList>
            <person name="Lee J.H."/>
            <person name="Valeriano V.D."/>
            <person name="Shin Y.R."/>
            <person name="Chae J.P."/>
            <person name="Kim G.B."/>
            <person name="Ham J.S."/>
            <person name="Chun J."/>
            <person name="Kang D.K."/>
        </authorList>
    </citation>
    <scope>NUCLEOTIDE SEQUENCE [LARGE SCALE GENOMIC DNA]</scope>
    <source>
        <strain evidence="1 2">LM1</strain>
    </source>
</reference>
<dbReference type="InterPro" id="IPR006524">
    <property type="entry name" value="ArpU-like"/>
</dbReference>
<dbReference type="EMBL" id="CP011013">
    <property type="protein sequence ID" value="AJT49796.1"/>
    <property type="molecule type" value="Genomic_DNA"/>
</dbReference>
<dbReference type="KEGG" id="lmu:LBLM1_00850"/>
<evidence type="ECO:0000313" key="1">
    <source>
        <dbReference type="EMBL" id="AJT49796.1"/>
    </source>
</evidence>
<keyword evidence="2" id="KW-1185">Reference proteome</keyword>
<name>A0A0D4CIT3_LIMMU</name>
<evidence type="ECO:0008006" key="3">
    <source>
        <dbReference type="Google" id="ProtNLM"/>
    </source>
</evidence>
<proteinExistence type="predicted"/>
<organism evidence="1 2">
    <name type="scientific">Limosilactobacillus mucosae LM1</name>
    <dbReference type="NCBI Taxonomy" id="1130798"/>
    <lineage>
        <taxon>Bacteria</taxon>
        <taxon>Bacillati</taxon>
        <taxon>Bacillota</taxon>
        <taxon>Bacilli</taxon>
        <taxon>Lactobacillales</taxon>
        <taxon>Lactobacillaceae</taxon>
        <taxon>Limosilactobacillus</taxon>
    </lineage>
</organism>
<accession>A0A0D4CIT3</accession>
<dbReference type="NCBIfam" id="TIGR01637">
    <property type="entry name" value="phage_arpU"/>
    <property type="match status" value="1"/>
</dbReference>
<dbReference type="AlphaFoldDB" id="A0A0D4CIT3"/>
<evidence type="ECO:0000313" key="2">
    <source>
        <dbReference type="Proteomes" id="UP000003645"/>
    </source>
</evidence>
<gene>
    <name evidence="1" type="ORF">LBLM1_00850</name>
</gene>
<protein>
    <recommendedName>
        <fullName evidence="3">ArpU family transcriptional regulator</fullName>
    </recommendedName>
</protein>
<dbReference type="HOGENOM" id="CLU_121875_1_0_9"/>